<evidence type="ECO:0000313" key="4">
    <source>
        <dbReference type="Proteomes" id="UP000182800"/>
    </source>
</evidence>
<dbReference type="SUPFAM" id="SSF53474">
    <property type="entry name" value="alpha/beta-Hydrolases"/>
    <property type="match status" value="1"/>
</dbReference>
<dbReference type="Gene3D" id="3.40.50.1820">
    <property type="entry name" value="alpha/beta hydrolase"/>
    <property type="match status" value="1"/>
</dbReference>
<dbReference type="Pfam" id="PF07993">
    <property type="entry name" value="NAD_binding_4"/>
    <property type="match status" value="1"/>
</dbReference>
<dbReference type="PANTHER" id="PTHR43245">
    <property type="entry name" value="BIFUNCTIONAL POLYMYXIN RESISTANCE PROTEIN ARNA"/>
    <property type="match status" value="1"/>
</dbReference>
<dbReference type="InterPro" id="IPR050177">
    <property type="entry name" value="Lipid_A_modif_metabolic_enz"/>
</dbReference>
<name>A0ABY0K3N7_9HYPH</name>
<reference evidence="3 4" key="1">
    <citation type="submission" date="2016-08" db="EMBL/GenBank/DDBJ databases">
        <authorList>
            <person name="Varghese N."/>
            <person name="Submissions Spin"/>
        </authorList>
    </citation>
    <scope>NUCLEOTIDE SEQUENCE [LARGE SCALE GENOMIC DNA]</scope>
    <source>
        <strain evidence="3 4">HL-109</strain>
    </source>
</reference>
<dbReference type="Gene3D" id="3.40.50.720">
    <property type="entry name" value="NAD(P)-binding Rossmann-like Domain"/>
    <property type="match status" value="1"/>
</dbReference>
<dbReference type="GO" id="GO:0016787">
    <property type="term" value="F:hydrolase activity"/>
    <property type="evidence" value="ECO:0007669"/>
    <property type="project" value="UniProtKB-KW"/>
</dbReference>
<feature type="domain" description="Thioester reductase (TE)" evidence="2">
    <location>
        <begin position="6"/>
        <end position="261"/>
    </location>
</feature>
<proteinExistence type="predicted"/>
<dbReference type="InterPro" id="IPR000073">
    <property type="entry name" value="AB_hydrolase_1"/>
</dbReference>
<dbReference type="SUPFAM" id="SSF51735">
    <property type="entry name" value="NAD(P)-binding Rossmann-fold domains"/>
    <property type="match status" value="1"/>
</dbReference>
<dbReference type="Proteomes" id="UP000182800">
    <property type="component" value="Unassembled WGS sequence"/>
</dbReference>
<dbReference type="Pfam" id="PF00561">
    <property type="entry name" value="Abhydrolase_1"/>
    <property type="match status" value="1"/>
</dbReference>
<sequence length="675" mass="73096">MSGILVTGASGFIGSAFLARFMCTNPDVGVFVLMREQPRGPDTRFRLTRGLARALHAGRDKSVLPQALADRVDIMIGDVSAPCCGLSPVDIARLERYGVEQIWHIAADLRVDASDAVRDQNPRAAEEVMQLANRIGCRDVVMVSTAYVFGRCSGIIDADAPPPVGIEPNNLYEDSKLKAEYAACKAASRDDIRLTLLRPTVVVGNSVTKSSGGSASGLYGLVRALNEEVRRRELGPDSVLYLHCGDGQLNLVTIDEVVRAMMALTGAGKPAAPLTVRALTGTDIAVGKILLAIADRLDITIKRVDHAEAVLPEDRLINRRLGFFRPYAERATGKSFERLELDDATRLYDIDLLNFVEAGLREVRHGCLTDLMQLQHLPRKAASPLVAYDSHPGEIGRATTVIVNAYGMPLDVMHPLINSLLADGRRVVSWDCRGLPDTGFDVSSGDLSIEGHLADWVLIRACLTQGPVDLIGWSTGAVVASRIAASEPEAVRNLVLMHGSFMHKGAELTAFQKNLKSVMPKVALSRSVAGLLHKSVFSENKGSLLKLVTRDIVRKSEEAMSVTKPAQQHLVQMLTHDPEAVFRYARLIRAFISENPLVWMSSITCPTLVLTSPNDQTAHPKGSYDVAEQIPGARMLVAEAGDHFSFYRDSGVRAAVLGALGAVRPVDASEDIAQP</sequence>
<dbReference type="InterPro" id="IPR036291">
    <property type="entry name" value="NAD(P)-bd_dom_sf"/>
</dbReference>
<comment type="caution">
    <text evidence="3">The sequence shown here is derived from an EMBL/GenBank/DDBJ whole genome shotgun (WGS) entry which is preliminary data.</text>
</comment>
<dbReference type="RefSeq" id="WP_074443118.1">
    <property type="nucleotide sequence ID" value="NZ_FMBM01000001.1"/>
</dbReference>
<dbReference type="InterPro" id="IPR013120">
    <property type="entry name" value="FAR_NAD-bd"/>
</dbReference>
<protein>
    <submittedName>
        <fullName evidence="3">Alpha/beta hydrolase fold</fullName>
    </submittedName>
</protein>
<keyword evidence="3" id="KW-0378">Hydrolase</keyword>
<evidence type="ECO:0000259" key="2">
    <source>
        <dbReference type="Pfam" id="PF07993"/>
    </source>
</evidence>
<gene>
    <name evidence="3" type="ORF">GA0071312_0016</name>
</gene>
<dbReference type="EMBL" id="FMBM01000001">
    <property type="protein sequence ID" value="SCC77990.1"/>
    <property type="molecule type" value="Genomic_DNA"/>
</dbReference>
<dbReference type="PANTHER" id="PTHR43245:SF51">
    <property type="entry name" value="SHORT CHAIN DEHYDROGENASE_REDUCTASE FAMILY 42E, MEMBER 2"/>
    <property type="match status" value="1"/>
</dbReference>
<accession>A0ABY0K3N7</accession>
<organism evidence="3 4">
    <name type="scientific">Saliniramus fredricksonii</name>
    <dbReference type="NCBI Taxonomy" id="1653334"/>
    <lineage>
        <taxon>Bacteria</taxon>
        <taxon>Pseudomonadati</taxon>
        <taxon>Pseudomonadota</taxon>
        <taxon>Alphaproteobacteria</taxon>
        <taxon>Hyphomicrobiales</taxon>
        <taxon>Salinarimonadaceae</taxon>
        <taxon>Saliniramus</taxon>
    </lineage>
</organism>
<evidence type="ECO:0000313" key="3">
    <source>
        <dbReference type="EMBL" id="SCC77990.1"/>
    </source>
</evidence>
<evidence type="ECO:0000259" key="1">
    <source>
        <dbReference type="Pfam" id="PF00561"/>
    </source>
</evidence>
<feature type="domain" description="AB hydrolase-1" evidence="1">
    <location>
        <begin position="402"/>
        <end position="647"/>
    </location>
</feature>
<dbReference type="InterPro" id="IPR029058">
    <property type="entry name" value="AB_hydrolase_fold"/>
</dbReference>
<keyword evidence="4" id="KW-1185">Reference proteome</keyword>